<organism evidence="1">
    <name type="scientific">Bellilinea caldifistulae</name>
    <dbReference type="NCBI Taxonomy" id="360411"/>
    <lineage>
        <taxon>Bacteria</taxon>
        <taxon>Bacillati</taxon>
        <taxon>Chloroflexota</taxon>
        <taxon>Anaerolineae</taxon>
        <taxon>Anaerolineales</taxon>
        <taxon>Anaerolineaceae</taxon>
        <taxon>Bellilinea</taxon>
    </lineage>
</organism>
<proteinExistence type="predicted"/>
<comment type="caution">
    <text evidence="1">The sequence shown here is derived from an EMBL/GenBank/DDBJ whole genome shotgun (WGS) entry which is preliminary data.</text>
</comment>
<dbReference type="PANTHER" id="PTHR34822:SF1">
    <property type="entry name" value="GRPB FAMILY PROTEIN"/>
    <property type="match status" value="1"/>
</dbReference>
<dbReference type="InterPro" id="IPR007344">
    <property type="entry name" value="GrpB/CoaE"/>
</dbReference>
<reference evidence="1" key="1">
    <citation type="journal article" date="2020" name="mSystems">
        <title>Genome- and Community-Level Interaction Insights into Carbon Utilization and Element Cycling Functions of Hydrothermarchaeota in Hydrothermal Sediment.</title>
        <authorList>
            <person name="Zhou Z."/>
            <person name="Liu Y."/>
            <person name="Xu W."/>
            <person name="Pan J."/>
            <person name="Luo Z.H."/>
            <person name="Li M."/>
        </authorList>
    </citation>
    <scope>NUCLEOTIDE SEQUENCE [LARGE SCALE GENOMIC DNA]</scope>
    <source>
        <strain evidence="1">SpSt-556</strain>
    </source>
</reference>
<dbReference type="AlphaFoldDB" id="A0A7C4Q138"/>
<gene>
    <name evidence="1" type="ORF">ENT17_05065</name>
</gene>
<dbReference type="Pfam" id="PF04229">
    <property type="entry name" value="GrpB"/>
    <property type="match status" value="1"/>
</dbReference>
<dbReference type="EMBL" id="DSXR01000052">
    <property type="protein sequence ID" value="HGS86971.1"/>
    <property type="molecule type" value="Genomic_DNA"/>
</dbReference>
<dbReference type="InterPro" id="IPR043519">
    <property type="entry name" value="NT_sf"/>
</dbReference>
<evidence type="ECO:0000313" key="1">
    <source>
        <dbReference type="EMBL" id="HGS86971.1"/>
    </source>
</evidence>
<sequence length="176" mass="19455">MDVHKPFRNYEPLPPQLKPADPFSILVADAVIGIILEELPALWIEHIGSTAVPGLAGSGIIDLMLVCPSGQIQNVVKTLERLGFEDTLSNDPLSSTFLIKVACFTLEGKTYPIHVYILSEGSPKINDLRNFRDRLRLDAAFRAAYQDLKRSFLSKGGLGIAEYARLKSEFIQKALS</sequence>
<protein>
    <submittedName>
        <fullName evidence="1">GrpB family protein</fullName>
    </submittedName>
</protein>
<dbReference type="SUPFAM" id="SSF81301">
    <property type="entry name" value="Nucleotidyltransferase"/>
    <property type="match status" value="1"/>
</dbReference>
<dbReference type="PANTHER" id="PTHR34822">
    <property type="entry name" value="GRPB DOMAIN PROTEIN (AFU_ORTHOLOGUE AFUA_1G01530)"/>
    <property type="match status" value="1"/>
</dbReference>
<name>A0A7C4Q138_9CHLR</name>
<accession>A0A7C4Q138</accession>
<dbReference type="Gene3D" id="3.30.460.10">
    <property type="entry name" value="Beta Polymerase, domain 2"/>
    <property type="match status" value="1"/>
</dbReference>